<dbReference type="PANTHER" id="PTHR48051:SF1">
    <property type="entry name" value="RAS SUPPRESSOR PROTEIN 1"/>
    <property type="match status" value="1"/>
</dbReference>
<feature type="compositionally biased region" description="Polar residues" evidence="3">
    <location>
        <begin position="241"/>
        <end position="253"/>
    </location>
</feature>
<name>A0ABQ9FJA6_TEGGR</name>
<reference evidence="4 5" key="1">
    <citation type="submission" date="2022-12" db="EMBL/GenBank/DDBJ databases">
        <title>Chromosome-level genome of Tegillarca granosa.</title>
        <authorList>
            <person name="Kim J."/>
        </authorList>
    </citation>
    <scope>NUCLEOTIDE SEQUENCE [LARGE SCALE GENOMIC DNA]</scope>
    <source>
        <strain evidence="4">Teg-2019</strain>
        <tissue evidence="4">Adductor muscle</tissue>
    </source>
</reference>
<evidence type="ECO:0008006" key="6">
    <source>
        <dbReference type="Google" id="ProtNLM"/>
    </source>
</evidence>
<feature type="region of interest" description="Disordered" evidence="3">
    <location>
        <begin position="396"/>
        <end position="417"/>
    </location>
</feature>
<dbReference type="InterPro" id="IPR001611">
    <property type="entry name" value="Leu-rich_rpt"/>
</dbReference>
<dbReference type="Proteomes" id="UP001217089">
    <property type="component" value="Unassembled WGS sequence"/>
</dbReference>
<organism evidence="4 5">
    <name type="scientific">Tegillarca granosa</name>
    <name type="common">Malaysian cockle</name>
    <name type="synonym">Anadara granosa</name>
    <dbReference type="NCBI Taxonomy" id="220873"/>
    <lineage>
        <taxon>Eukaryota</taxon>
        <taxon>Metazoa</taxon>
        <taxon>Spiralia</taxon>
        <taxon>Lophotrochozoa</taxon>
        <taxon>Mollusca</taxon>
        <taxon>Bivalvia</taxon>
        <taxon>Autobranchia</taxon>
        <taxon>Pteriomorphia</taxon>
        <taxon>Arcoida</taxon>
        <taxon>Arcoidea</taxon>
        <taxon>Arcidae</taxon>
        <taxon>Tegillarca</taxon>
    </lineage>
</organism>
<dbReference type="InterPro" id="IPR050216">
    <property type="entry name" value="LRR_domain-containing"/>
</dbReference>
<dbReference type="InterPro" id="IPR032675">
    <property type="entry name" value="LRR_dom_sf"/>
</dbReference>
<accession>A0ABQ9FJA6</accession>
<dbReference type="PANTHER" id="PTHR48051">
    <property type="match status" value="1"/>
</dbReference>
<dbReference type="Pfam" id="PF13855">
    <property type="entry name" value="LRR_8"/>
    <property type="match status" value="1"/>
</dbReference>
<keyword evidence="1" id="KW-0433">Leucine-rich repeat</keyword>
<proteinExistence type="predicted"/>
<protein>
    <recommendedName>
        <fullName evidence="6">Leucine-rich repeat-containing protein 27</fullName>
    </recommendedName>
</protein>
<dbReference type="InterPro" id="IPR003591">
    <property type="entry name" value="Leu-rich_rpt_typical-subtyp"/>
</dbReference>
<evidence type="ECO:0000313" key="4">
    <source>
        <dbReference type="EMBL" id="KAJ8317376.1"/>
    </source>
</evidence>
<gene>
    <name evidence="4" type="ORF">KUTeg_005280</name>
</gene>
<feature type="compositionally biased region" description="Basic and acidic residues" evidence="3">
    <location>
        <begin position="224"/>
        <end position="233"/>
    </location>
</feature>
<dbReference type="EMBL" id="JARBDR010000246">
    <property type="protein sequence ID" value="KAJ8317376.1"/>
    <property type="molecule type" value="Genomic_DNA"/>
</dbReference>
<dbReference type="SMART" id="SM00364">
    <property type="entry name" value="LRR_BAC"/>
    <property type="match status" value="3"/>
</dbReference>
<sequence>MTNLQQIPEGEGYEMEESDSSLDSELERLGNESPITTAGLDSPTPRGIGKTTKKENEILKIIEEAKALGSNTLDLCHKGLLKIPKELLELSNLEHLYLEGNELTSLPDDFFDKLPNLSWLDIRRNYLIRLPSVYTGRHQNLRTLLVEGNNLRSLPLELGENGDESSSSSDDWQDDGDLRDYARRTHLQMASLEDAKSTTTKSSDLVGPTHQPVELHRPVSYTKMKNDKAERVKKAGASGTLDRNSAPNSSSVMSWKVNPYPEPPPAEYVNFKMNEERKLAKIKDLKEKTDAILQRRRDQELLKEWRNETKALQQKKYFESLQKGTKDFMDPVRTAPFDIDEDHIKIPTNEERIKQDVLNAHEKLQKIQRSMSPTTRQRIEEEKAARIRELERRIKQHTSDMLNRRKQPKGTPQEEMAAAQRELDEVGRFLSFTNTIHYHLPFSLITSLL</sequence>
<feature type="region of interest" description="Disordered" evidence="3">
    <location>
        <begin position="189"/>
        <end position="254"/>
    </location>
</feature>
<comment type="caution">
    <text evidence="4">The sequence shown here is derived from an EMBL/GenBank/DDBJ whole genome shotgun (WGS) entry which is preliminary data.</text>
</comment>
<keyword evidence="5" id="KW-1185">Reference proteome</keyword>
<evidence type="ECO:0000313" key="5">
    <source>
        <dbReference type="Proteomes" id="UP001217089"/>
    </source>
</evidence>
<feature type="compositionally biased region" description="Low complexity" evidence="3">
    <location>
        <begin position="156"/>
        <end position="170"/>
    </location>
</feature>
<evidence type="ECO:0000256" key="1">
    <source>
        <dbReference type="ARBA" id="ARBA00022614"/>
    </source>
</evidence>
<dbReference type="PROSITE" id="PS51450">
    <property type="entry name" value="LRR"/>
    <property type="match status" value="1"/>
</dbReference>
<evidence type="ECO:0000256" key="2">
    <source>
        <dbReference type="ARBA" id="ARBA00022737"/>
    </source>
</evidence>
<feature type="region of interest" description="Disordered" evidence="3">
    <location>
        <begin position="1"/>
        <end position="52"/>
    </location>
</feature>
<dbReference type="SMART" id="SM00369">
    <property type="entry name" value="LRR_TYP"/>
    <property type="match status" value="3"/>
</dbReference>
<dbReference type="Gene3D" id="3.80.10.10">
    <property type="entry name" value="Ribonuclease Inhibitor"/>
    <property type="match status" value="1"/>
</dbReference>
<feature type="region of interest" description="Disordered" evidence="3">
    <location>
        <begin position="156"/>
        <end position="177"/>
    </location>
</feature>
<dbReference type="SUPFAM" id="SSF52058">
    <property type="entry name" value="L domain-like"/>
    <property type="match status" value="1"/>
</dbReference>
<evidence type="ECO:0000256" key="3">
    <source>
        <dbReference type="SAM" id="MobiDB-lite"/>
    </source>
</evidence>
<feature type="compositionally biased region" description="Acidic residues" evidence="3">
    <location>
        <begin position="11"/>
        <end position="24"/>
    </location>
</feature>
<keyword evidence="2" id="KW-0677">Repeat</keyword>